<dbReference type="SMART" id="SM00100">
    <property type="entry name" value="cNMP"/>
    <property type="match status" value="1"/>
</dbReference>
<evidence type="ECO:0000259" key="1">
    <source>
        <dbReference type="PROSITE" id="PS50042"/>
    </source>
</evidence>
<organism evidence="2 3">
    <name type="scientific">Mucilaginibacter calamicampi</name>
    <dbReference type="NCBI Taxonomy" id="1302352"/>
    <lineage>
        <taxon>Bacteria</taxon>
        <taxon>Pseudomonadati</taxon>
        <taxon>Bacteroidota</taxon>
        <taxon>Sphingobacteriia</taxon>
        <taxon>Sphingobacteriales</taxon>
        <taxon>Sphingobacteriaceae</taxon>
        <taxon>Mucilaginibacter</taxon>
    </lineage>
</organism>
<protein>
    <submittedName>
        <fullName evidence="2">Crp/Fnr family transcriptional regulator</fullName>
    </submittedName>
</protein>
<proteinExistence type="predicted"/>
<keyword evidence="3" id="KW-1185">Reference proteome</keyword>
<accession>A0ABW2YUE7</accession>
<dbReference type="CDD" id="cd00038">
    <property type="entry name" value="CAP_ED"/>
    <property type="match status" value="1"/>
</dbReference>
<dbReference type="Proteomes" id="UP001596958">
    <property type="component" value="Unassembled WGS sequence"/>
</dbReference>
<evidence type="ECO:0000313" key="2">
    <source>
        <dbReference type="EMBL" id="MFD0749661.1"/>
    </source>
</evidence>
<dbReference type="InterPro" id="IPR000595">
    <property type="entry name" value="cNMP-bd_dom"/>
</dbReference>
<name>A0ABW2YUE7_9SPHI</name>
<dbReference type="InterPro" id="IPR014710">
    <property type="entry name" value="RmlC-like_jellyroll"/>
</dbReference>
<dbReference type="RefSeq" id="WP_377098226.1">
    <property type="nucleotide sequence ID" value="NZ_JBHTHU010000005.1"/>
</dbReference>
<reference evidence="3" key="1">
    <citation type="journal article" date="2019" name="Int. J. Syst. Evol. Microbiol.">
        <title>The Global Catalogue of Microorganisms (GCM) 10K type strain sequencing project: providing services to taxonomists for standard genome sequencing and annotation.</title>
        <authorList>
            <consortium name="The Broad Institute Genomics Platform"/>
            <consortium name="The Broad Institute Genome Sequencing Center for Infectious Disease"/>
            <person name="Wu L."/>
            <person name="Ma J."/>
        </authorList>
    </citation>
    <scope>NUCLEOTIDE SEQUENCE [LARGE SCALE GENOMIC DNA]</scope>
    <source>
        <strain evidence="3">CCUG 63418</strain>
    </source>
</reference>
<dbReference type="SUPFAM" id="SSF51206">
    <property type="entry name" value="cAMP-binding domain-like"/>
    <property type="match status" value="1"/>
</dbReference>
<dbReference type="EMBL" id="JBHTHU010000005">
    <property type="protein sequence ID" value="MFD0749661.1"/>
    <property type="molecule type" value="Genomic_DNA"/>
</dbReference>
<evidence type="ECO:0000313" key="3">
    <source>
        <dbReference type="Proteomes" id="UP001596958"/>
    </source>
</evidence>
<sequence length="186" mass="21542">MTEFFNNLNLINSLSENAQSDLITKLKRAEYQKGEILIKELSKCDHLFFIEKGLARARYFKDGRDITDWFAGEGSVIGPIIRHLPIKIGTHDVELLEDTSVITIHFQDLQELYDKHHEIERLGRIIAIQAVFLLQQKIDSIQFFTAKQRYNEFVKANPTLLQRVSLGHIASYLGMNQVTLSRIRKK</sequence>
<dbReference type="PROSITE" id="PS50042">
    <property type="entry name" value="CNMP_BINDING_3"/>
    <property type="match status" value="1"/>
</dbReference>
<dbReference type="Gene3D" id="2.60.120.10">
    <property type="entry name" value="Jelly Rolls"/>
    <property type="match status" value="1"/>
</dbReference>
<dbReference type="Pfam" id="PF00027">
    <property type="entry name" value="cNMP_binding"/>
    <property type="match status" value="1"/>
</dbReference>
<comment type="caution">
    <text evidence="2">The sequence shown here is derived from an EMBL/GenBank/DDBJ whole genome shotgun (WGS) entry which is preliminary data.</text>
</comment>
<gene>
    <name evidence="2" type="ORF">ACFQZS_05865</name>
</gene>
<feature type="domain" description="Cyclic nucleotide-binding" evidence="1">
    <location>
        <begin position="10"/>
        <end position="80"/>
    </location>
</feature>
<dbReference type="InterPro" id="IPR018490">
    <property type="entry name" value="cNMP-bd_dom_sf"/>
</dbReference>